<evidence type="ECO:0000256" key="1">
    <source>
        <dbReference type="ARBA" id="ARBA00022741"/>
    </source>
</evidence>
<keyword evidence="8" id="KW-1185">Reference proteome</keyword>
<evidence type="ECO:0000256" key="6">
    <source>
        <dbReference type="SAM" id="Phobius"/>
    </source>
</evidence>
<dbReference type="GO" id="GO:0007606">
    <property type="term" value="P:sensory perception of chemical stimulus"/>
    <property type="evidence" value="ECO:0007669"/>
    <property type="project" value="TreeGrafter"/>
</dbReference>
<keyword evidence="6" id="KW-0472">Membrane</keyword>
<dbReference type="SUPFAM" id="SSF47895">
    <property type="entry name" value="Transducin (alpha subunit), insertion domain"/>
    <property type="match status" value="1"/>
</dbReference>
<accession>A0A4W5KVX8</accession>
<dbReference type="InterPro" id="IPR011025">
    <property type="entry name" value="GproteinA_insert"/>
</dbReference>
<dbReference type="PANTHER" id="PTHR10218">
    <property type="entry name" value="GTP-BINDING PROTEIN ALPHA SUBUNIT"/>
    <property type="match status" value="1"/>
</dbReference>
<dbReference type="Proteomes" id="UP000314982">
    <property type="component" value="Unassembled WGS sequence"/>
</dbReference>
<keyword evidence="5" id="KW-0479">Metal-binding</keyword>
<keyword evidence="1 4" id="KW-0547">Nucleotide-binding</keyword>
<feature type="transmembrane region" description="Helical" evidence="6">
    <location>
        <begin position="119"/>
        <end position="139"/>
    </location>
</feature>
<protein>
    <submittedName>
        <fullName evidence="7">Uncharacterized protein</fullName>
    </submittedName>
</protein>
<dbReference type="GO" id="GO:0005525">
    <property type="term" value="F:GTP binding"/>
    <property type="evidence" value="ECO:0007669"/>
    <property type="project" value="UniProtKB-KW"/>
</dbReference>
<dbReference type="GO" id="GO:0003924">
    <property type="term" value="F:GTPase activity"/>
    <property type="evidence" value="ECO:0007669"/>
    <property type="project" value="InterPro"/>
</dbReference>
<dbReference type="STRING" id="62062.ENSHHUP00000021533"/>
<dbReference type="Ensembl" id="ENSHHUT00000022342.1">
    <property type="protein sequence ID" value="ENSHHUP00000021533.1"/>
    <property type="gene ID" value="ENSHHUG00000013489.1"/>
</dbReference>
<dbReference type="GO" id="GO:0001664">
    <property type="term" value="F:G protein-coupled receptor binding"/>
    <property type="evidence" value="ECO:0007669"/>
    <property type="project" value="TreeGrafter"/>
</dbReference>
<evidence type="ECO:0000313" key="7">
    <source>
        <dbReference type="Ensembl" id="ENSHHUP00000021533.1"/>
    </source>
</evidence>
<dbReference type="SUPFAM" id="SSF52540">
    <property type="entry name" value="P-loop containing nucleoside triphosphate hydrolases"/>
    <property type="match status" value="1"/>
</dbReference>
<keyword evidence="6" id="KW-1133">Transmembrane helix</keyword>
<proteinExistence type="predicted"/>
<dbReference type="Gene3D" id="1.10.400.10">
    <property type="entry name" value="GI Alpha 1, domain 2-like"/>
    <property type="match status" value="1"/>
</dbReference>
<feature type="binding site" evidence="5">
    <location>
        <position position="86"/>
    </location>
    <ligand>
        <name>Mg(2+)</name>
        <dbReference type="ChEBI" id="CHEBI:18420"/>
    </ligand>
</feature>
<dbReference type="FunFam" id="3.40.50.300:FF:000720">
    <property type="entry name" value="Guanine nucleotide-binding protein G(k) subunit alpha"/>
    <property type="match status" value="1"/>
</dbReference>
<organism evidence="7 8">
    <name type="scientific">Hucho hucho</name>
    <name type="common">huchen</name>
    <dbReference type="NCBI Taxonomy" id="62062"/>
    <lineage>
        <taxon>Eukaryota</taxon>
        <taxon>Metazoa</taxon>
        <taxon>Chordata</taxon>
        <taxon>Craniata</taxon>
        <taxon>Vertebrata</taxon>
        <taxon>Euteleostomi</taxon>
        <taxon>Actinopterygii</taxon>
        <taxon>Neopterygii</taxon>
        <taxon>Teleostei</taxon>
        <taxon>Protacanthopterygii</taxon>
        <taxon>Salmoniformes</taxon>
        <taxon>Salmonidae</taxon>
        <taxon>Salmoninae</taxon>
        <taxon>Hucho</taxon>
    </lineage>
</organism>
<dbReference type="Gene3D" id="3.40.50.300">
    <property type="entry name" value="P-loop containing nucleotide triphosphate hydrolases"/>
    <property type="match status" value="1"/>
</dbReference>
<dbReference type="PROSITE" id="PS51882">
    <property type="entry name" value="G_ALPHA"/>
    <property type="match status" value="1"/>
</dbReference>
<keyword evidence="2 4" id="KW-0342">GTP-binding</keyword>
<evidence type="ECO:0000313" key="8">
    <source>
        <dbReference type="Proteomes" id="UP000314982"/>
    </source>
</evidence>
<keyword evidence="6" id="KW-0812">Transmembrane</keyword>
<dbReference type="GO" id="GO:0031683">
    <property type="term" value="F:G-protein beta/gamma-subunit complex binding"/>
    <property type="evidence" value="ECO:0007669"/>
    <property type="project" value="InterPro"/>
</dbReference>
<keyword evidence="5" id="KW-0460">Magnesium</keyword>
<evidence type="ECO:0000256" key="4">
    <source>
        <dbReference type="PIRSR" id="PIRSR601019-1"/>
    </source>
</evidence>
<keyword evidence="3" id="KW-0807">Transducer</keyword>
<reference evidence="8" key="1">
    <citation type="submission" date="2018-06" db="EMBL/GenBank/DDBJ databases">
        <title>Genome assembly of Danube salmon.</title>
        <authorList>
            <person name="Macqueen D.J."/>
            <person name="Gundappa M.K."/>
        </authorList>
    </citation>
    <scope>NUCLEOTIDE SEQUENCE [LARGE SCALE GENOMIC DNA]</scope>
</reference>
<evidence type="ECO:0000256" key="5">
    <source>
        <dbReference type="PIRSR" id="PIRSR601019-2"/>
    </source>
</evidence>
<dbReference type="GO" id="GO:0005737">
    <property type="term" value="C:cytoplasm"/>
    <property type="evidence" value="ECO:0007669"/>
    <property type="project" value="TreeGrafter"/>
</dbReference>
<dbReference type="GO" id="GO:0005834">
    <property type="term" value="C:heterotrimeric G-protein complex"/>
    <property type="evidence" value="ECO:0007669"/>
    <property type="project" value="TreeGrafter"/>
</dbReference>
<dbReference type="AlphaFoldDB" id="A0A4W5KVX8"/>
<dbReference type="GO" id="GO:0007191">
    <property type="term" value="P:adenylate cyclase-activating dopamine receptor signaling pathway"/>
    <property type="evidence" value="ECO:0007669"/>
    <property type="project" value="TreeGrafter"/>
</dbReference>
<dbReference type="PANTHER" id="PTHR10218:SF233">
    <property type="entry name" value="GUANINE NUCLEOTIDE-BINDING PROTEIN G(OLF) SUBUNIT ALPHA"/>
    <property type="match status" value="1"/>
</dbReference>
<reference evidence="7" key="3">
    <citation type="submission" date="2025-09" db="UniProtKB">
        <authorList>
            <consortium name="Ensembl"/>
        </authorList>
    </citation>
    <scope>IDENTIFICATION</scope>
</reference>
<name>A0A4W5KVX8_9TELE</name>
<dbReference type="GeneTree" id="ENSGT00940000155271"/>
<evidence type="ECO:0000256" key="2">
    <source>
        <dbReference type="ARBA" id="ARBA00023134"/>
    </source>
</evidence>
<dbReference type="SMART" id="SM00275">
    <property type="entry name" value="G_alpha"/>
    <property type="match status" value="1"/>
</dbReference>
<reference evidence="7" key="2">
    <citation type="submission" date="2025-08" db="UniProtKB">
        <authorList>
            <consortium name="Ensembl"/>
        </authorList>
    </citation>
    <scope>IDENTIFICATION</scope>
</reference>
<dbReference type="InterPro" id="IPR001019">
    <property type="entry name" value="Gprotein_alpha_su"/>
</dbReference>
<dbReference type="GO" id="GO:0046872">
    <property type="term" value="F:metal ion binding"/>
    <property type="evidence" value="ECO:0007669"/>
    <property type="project" value="UniProtKB-KW"/>
</dbReference>
<feature type="binding site" evidence="4">
    <location>
        <begin position="105"/>
        <end position="109"/>
    </location>
    <ligand>
        <name>GTP</name>
        <dbReference type="ChEBI" id="CHEBI:37565"/>
    </ligand>
</feature>
<sequence length="153" mass="17120">MSVNTPASWSAHALPSGPATLRGLTRLNVLITSATENESPQSTLVTQNDMSDNGVCLCSFLDRIDSVRQGDYTPTDQDLLRCRVLTSGIFETRFQVDKVNFHMFDVGGQRDERRKWIQCFNGALCVCTFILFIFISPLFNQVGKLKTSSHLQL</sequence>
<feature type="binding site" evidence="4">
    <location>
        <begin position="80"/>
        <end position="86"/>
    </location>
    <ligand>
        <name>GTP</name>
        <dbReference type="ChEBI" id="CHEBI:37565"/>
    </ligand>
</feature>
<evidence type="ECO:0000256" key="3">
    <source>
        <dbReference type="ARBA" id="ARBA00023224"/>
    </source>
</evidence>
<dbReference type="Pfam" id="PF00503">
    <property type="entry name" value="G-alpha"/>
    <property type="match status" value="1"/>
</dbReference>
<dbReference type="InterPro" id="IPR027417">
    <property type="entry name" value="P-loop_NTPase"/>
</dbReference>